<reference evidence="6" key="1">
    <citation type="submission" date="2023-02" db="EMBL/GenBank/DDBJ databases">
        <title>Tahibacter soli sp. nov. isolated from soil.</title>
        <authorList>
            <person name="Baek J.H."/>
            <person name="Lee J.K."/>
            <person name="Choi D.G."/>
            <person name="Jeon C.O."/>
        </authorList>
    </citation>
    <scope>NUCLEOTIDE SEQUENCE</scope>
    <source>
        <strain evidence="6">BL</strain>
    </source>
</reference>
<accession>A0A9X3YJU8</accession>
<evidence type="ECO:0000256" key="5">
    <source>
        <dbReference type="SAM" id="Phobius"/>
    </source>
</evidence>
<organism evidence="6 7">
    <name type="scientific">Tahibacter soli</name>
    <dbReference type="NCBI Taxonomy" id="2983605"/>
    <lineage>
        <taxon>Bacteria</taxon>
        <taxon>Pseudomonadati</taxon>
        <taxon>Pseudomonadota</taxon>
        <taxon>Gammaproteobacteria</taxon>
        <taxon>Lysobacterales</taxon>
        <taxon>Rhodanobacteraceae</taxon>
        <taxon>Tahibacter</taxon>
    </lineage>
</organism>
<feature type="transmembrane region" description="Helical" evidence="5">
    <location>
        <begin position="94"/>
        <end position="117"/>
    </location>
</feature>
<sequence length="181" mass="19010">MSIPVMKILAGTPPWVFALFAYLAYRGARRLRTGVAPVAKVFVMPALFVAWGVIGLFGHDPGQTLLSWLAGAAAGGVLGVALPVPLEVDARRKLVLQAGSAIPLARILAIFGAHYALNVAAAMHPAARAAYLAWDVVVSGVSAGYFSGWALRFLRAYRAAPRIDLGEWVDADADRTAGGAT</sequence>
<evidence type="ECO:0000256" key="4">
    <source>
        <dbReference type="ARBA" id="ARBA00023136"/>
    </source>
</evidence>
<protein>
    <recommendedName>
        <fullName evidence="8">DUF1453 domain-containing protein</fullName>
    </recommendedName>
</protein>
<dbReference type="EMBL" id="JAOVZO020000011">
    <property type="protein sequence ID" value="MDC8012550.1"/>
    <property type="molecule type" value="Genomic_DNA"/>
</dbReference>
<dbReference type="InterPro" id="IPR046730">
    <property type="entry name" value="DUF6622"/>
</dbReference>
<feature type="transmembrane region" description="Helical" evidence="5">
    <location>
        <begin position="65"/>
        <end position="82"/>
    </location>
</feature>
<feature type="transmembrane region" description="Helical" evidence="5">
    <location>
        <begin position="37"/>
        <end position="59"/>
    </location>
</feature>
<keyword evidence="7" id="KW-1185">Reference proteome</keyword>
<dbReference type="AlphaFoldDB" id="A0A9X3YJU8"/>
<evidence type="ECO:0000256" key="3">
    <source>
        <dbReference type="ARBA" id="ARBA00022989"/>
    </source>
</evidence>
<name>A0A9X3YJU8_9GAMM</name>
<dbReference type="RefSeq" id="WP_263541123.1">
    <property type="nucleotide sequence ID" value="NZ_JAOVZO020000011.1"/>
</dbReference>
<evidence type="ECO:0000256" key="2">
    <source>
        <dbReference type="ARBA" id="ARBA00022692"/>
    </source>
</evidence>
<keyword evidence="2 5" id="KW-0812">Transmembrane</keyword>
<dbReference type="Proteomes" id="UP001139971">
    <property type="component" value="Unassembled WGS sequence"/>
</dbReference>
<dbReference type="InterPro" id="IPR035952">
    <property type="entry name" value="Rhomboid-like_sf"/>
</dbReference>
<evidence type="ECO:0000256" key="1">
    <source>
        <dbReference type="ARBA" id="ARBA00004141"/>
    </source>
</evidence>
<evidence type="ECO:0000313" key="7">
    <source>
        <dbReference type="Proteomes" id="UP001139971"/>
    </source>
</evidence>
<evidence type="ECO:0000313" key="6">
    <source>
        <dbReference type="EMBL" id="MDC8012550.1"/>
    </source>
</evidence>
<dbReference type="GO" id="GO:0016020">
    <property type="term" value="C:membrane"/>
    <property type="evidence" value="ECO:0007669"/>
    <property type="project" value="UniProtKB-SubCell"/>
</dbReference>
<feature type="transmembrane region" description="Helical" evidence="5">
    <location>
        <begin position="6"/>
        <end position="25"/>
    </location>
</feature>
<comment type="caution">
    <text evidence="6">The sequence shown here is derived from an EMBL/GenBank/DDBJ whole genome shotgun (WGS) entry which is preliminary data.</text>
</comment>
<gene>
    <name evidence="6" type="ORF">OD750_008315</name>
</gene>
<comment type="subcellular location">
    <subcellularLocation>
        <location evidence="1">Membrane</location>
        <topology evidence="1">Multi-pass membrane protein</topology>
    </subcellularLocation>
</comment>
<feature type="transmembrane region" description="Helical" evidence="5">
    <location>
        <begin position="129"/>
        <end position="151"/>
    </location>
</feature>
<proteinExistence type="predicted"/>
<keyword evidence="4 5" id="KW-0472">Membrane</keyword>
<dbReference type="SUPFAM" id="SSF144091">
    <property type="entry name" value="Rhomboid-like"/>
    <property type="match status" value="1"/>
</dbReference>
<dbReference type="Pfam" id="PF20327">
    <property type="entry name" value="DUF6622"/>
    <property type="match status" value="1"/>
</dbReference>
<evidence type="ECO:0008006" key="8">
    <source>
        <dbReference type="Google" id="ProtNLM"/>
    </source>
</evidence>
<keyword evidence="3 5" id="KW-1133">Transmembrane helix</keyword>